<sequence length="476" mass="53435">MSEGVTDTPLQVARLDGYSDASGNNLVIVPDLWIQDADDEEDGVFFKVKYMSPSGDRVDDSAIREFVEFPLPEAPKDWPEYVCHPQAVARNYNEGLLILNSLKRVDEMQAAIGKSKVRRPRKKKVALFDQTNASACNDNVDMRKVEMDLRSFPNMDVYVSDGVDDQHGNVIVEDAQPTAVNNDSDKYSGDSQCGGQEIISNNQNGVAVMNTQADLVTNYGCTEENADDVLEVSSNNNVTNTKPSRQYKRKAGKDDKDGSSDDEMYCNKGENFFFEFVPAQDIRLILMSFPDFQKFVVKKLKSLDRTQKAMKSELSNMSVAINDTKTAVVEQCRAADLVEMLTFKELCDQSSLDLPLKDLEDFKKFNAALTDPKQSELKMNVVKFLNSNICTTGKLENNIRVILRKFLSKAAAFKVTAKKEMKEKLVLNETELGRILKDCFVKCYNDPNVLDEGKFLTSVGNILNNVKDWDKGRKSV</sequence>
<evidence type="ECO:0000313" key="2">
    <source>
        <dbReference type="Proteomes" id="UP001239111"/>
    </source>
</evidence>
<organism evidence="1 2">
    <name type="scientific">Eretmocerus hayati</name>
    <dbReference type="NCBI Taxonomy" id="131215"/>
    <lineage>
        <taxon>Eukaryota</taxon>
        <taxon>Metazoa</taxon>
        <taxon>Ecdysozoa</taxon>
        <taxon>Arthropoda</taxon>
        <taxon>Hexapoda</taxon>
        <taxon>Insecta</taxon>
        <taxon>Pterygota</taxon>
        <taxon>Neoptera</taxon>
        <taxon>Endopterygota</taxon>
        <taxon>Hymenoptera</taxon>
        <taxon>Apocrita</taxon>
        <taxon>Proctotrupomorpha</taxon>
        <taxon>Chalcidoidea</taxon>
        <taxon>Aphelinidae</taxon>
        <taxon>Aphelininae</taxon>
        <taxon>Eretmocerus</taxon>
    </lineage>
</organism>
<proteinExistence type="predicted"/>
<reference evidence="1" key="1">
    <citation type="submission" date="2023-04" db="EMBL/GenBank/DDBJ databases">
        <title>A chromosome-level genome assembly of the parasitoid wasp Eretmocerus hayati.</title>
        <authorList>
            <person name="Zhong Y."/>
            <person name="Liu S."/>
            <person name="Liu Y."/>
        </authorList>
    </citation>
    <scope>NUCLEOTIDE SEQUENCE</scope>
    <source>
        <strain evidence="1">ZJU_SS_LIU_2023</strain>
    </source>
</reference>
<accession>A0ACC2PE67</accession>
<dbReference type="Proteomes" id="UP001239111">
    <property type="component" value="Chromosome 2"/>
</dbReference>
<protein>
    <submittedName>
        <fullName evidence="1">Uncharacterized protein</fullName>
    </submittedName>
</protein>
<comment type="caution">
    <text evidence="1">The sequence shown here is derived from an EMBL/GenBank/DDBJ whole genome shotgun (WGS) entry which is preliminary data.</text>
</comment>
<gene>
    <name evidence="1" type="ORF">QAD02_017160</name>
</gene>
<keyword evidence="2" id="KW-1185">Reference proteome</keyword>
<dbReference type="EMBL" id="CM056742">
    <property type="protein sequence ID" value="KAJ8681373.1"/>
    <property type="molecule type" value="Genomic_DNA"/>
</dbReference>
<evidence type="ECO:0000313" key="1">
    <source>
        <dbReference type="EMBL" id="KAJ8681373.1"/>
    </source>
</evidence>
<name>A0ACC2PE67_9HYME</name>